<dbReference type="GO" id="GO:0006412">
    <property type="term" value="P:translation"/>
    <property type="evidence" value="ECO:0007669"/>
    <property type="project" value="InterPro"/>
</dbReference>
<keyword evidence="2" id="KW-0689">Ribosomal protein</keyword>
<gene>
    <name evidence="7" type="primary">107360531</name>
</gene>
<dbReference type="AlphaFoldDB" id="T1K469"/>
<evidence type="ECO:0000256" key="2">
    <source>
        <dbReference type="ARBA" id="ARBA00022980"/>
    </source>
</evidence>
<dbReference type="PANTHER" id="PTHR12934:SF11">
    <property type="entry name" value="LARGE RIBOSOMAL SUBUNIT PROTEIN UL15M"/>
    <property type="match status" value="1"/>
</dbReference>
<reference evidence="8" key="1">
    <citation type="submission" date="2011-08" db="EMBL/GenBank/DDBJ databases">
        <authorList>
            <person name="Rombauts S."/>
        </authorList>
    </citation>
    <scope>NUCLEOTIDE SEQUENCE</scope>
    <source>
        <strain evidence="8">London</strain>
    </source>
</reference>
<comment type="similarity">
    <text evidence="1">Belongs to the universal ribosomal protein uL15 family.</text>
</comment>
<dbReference type="PANTHER" id="PTHR12934">
    <property type="entry name" value="50S RIBOSOMAL PROTEIN L15"/>
    <property type="match status" value="1"/>
</dbReference>
<dbReference type="HOGENOM" id="CLU_055188_1_0_1"/>
<proteinExistence type="inferred from homology"/>
<evidence type="ECO:0000313" key="8">
    <source>
        <dbReference type="Proteomes" id="UP000015104"/>
    </source>
</evidence>
<dbReference type="OMA" id="GEEHFNG"/>
<evidence type="ECO:0000256" key="1">
    <source>
        <dbReference type="ARBA" id="ARBA00007320"/>
    </source>
</evidence>
<dbReference type="GO" id="GO:0005762">
    <property type="term" value="C:mitochondrial large ribosomal subunit"/>
    <property type="evidence" value="ECO:0007669"/>
    <property type="project" value="TreeGrafter"/>
</dbReference>
<dbReference type="Proteomes" id="UP000015104">
    <property type="component" value="Unassembled WGS sequence"/>
</dbReference>
<name>T1K469_TETUR</name>
<dbReference type="InterPro" id="IPR036227">
    <property type="entry name" value="Ribosomal_uL15/eL18_sf"/>
</dbReference>
<keyword evidence="3" id="KW-0687">Ribonucleoprotein</keyword>
<dbReference type="EnsemblMetazoa" id="tetur05g01530.1">
    <property type="protein sequence ID" value="tetur05g01530.1"/>
    <property type="gene ID" value="tetur05g01530"/>
</dbReference>
<reference evidence="7" key="2">
    <citation type="submission" date="2015-06" db="UniProtKB">
        <authorList>
            <consortium name="EnsemblMetazoa"/>
        </authorList>
    </citation>
    <scope>IDENTIFICATION</scope>
</reference>
<evidence type="ECO:0000256" key="3">
    <source>
        <dbReference type="ARBA" id="ARBA00023274"/>
    </source>
</evidence>
<dbReference type="Pfam" id="PF00828">
    <property type="entry name" value="Ribosomal_L27A"/>
    <property type="match status" value="1"/>
</dbReference>
<organism evidence="7 8">
    <name type="scientific">Tetranychus urticae</name>
    <name type="common">Two-spotted spider mite</name>
    <dbReference type="NCBI Taxonomy" id="32264"/>
    <lineage>
        <taxon>Eukaryota</taxon>
        <taxon>Metazoa</taxon>
        <taxon>Ecdysozoa</taxon>
        <taxon>Arthropoda</taxon>
        <taxon>Chelicerata</taxon>
        <taxon>Arachnida</taxon>
        <taxon>Acari</taxon>
        <taxon>Acariformes</taxon>
        <taxon>Trombidiformes</taxon>
        <taxon>Prostigmata</taxon>
        <taxon>Eleutherengona</taxon>
        <taxon>Raphignathae</taxon>
        <taxon>Tetranychoidea</taxon>
        <taxon>Tetranychidae</taxon>
        <taxon>Tetranychus</taxon>
    </lineage>
</organism>
<evidence type="ECO:0000256" key="4">
    <source>
        <dbReference type="ARBA" id="ARBA00035299"/>
    </source>
</evidence>
<evidence type="ECO:0000256" key="5">
    <source>
        <dbReference type="ARBA" id="ARBA00035423"/>
    </source>
</evidence>
<sequence>MGFSVAEKALHILRYMPRVTAKNSLTSPIHPRRRIYPRGQYARGGRLHYPNKHYTQYQLFPPAGFVNDPKSSSLWFMKVPVTNYYKDVLHRRQYPHFSLYSIQLSIDLGNLDPNEPIDLTSICRCSNFRLNPSDNHNGVQLTDPGLDLFSSQINIEVQYASEQVIAAIERNGGVITTAYYDIGSVIALTDPKKFFAKGEPIPKRLLPPPDCIDYYINPKNRGYLADPEEIAKERLKLAQKYGYTLPDLTKDPKFKMLSLRKDPRQVFFGLEPGWVVNLKDKEILKPVDVAWKEFYNN</sequence>
<dbReference type="eggNOG" id="KOG0846">
    <property type="taxonomic scope" value="Eukaryota"/>
</dbReference>
<dbReference type="KEGG" id="tut:107360531"/>
<dbReference type="EMBL" id="CAEY01001565">
    <property type="status" value="NOT_ANNOTATED_CDS"/>
    <property type="molecule type" value="Genomic_DNA"/>
</dbReference>
<protein>
    <recommendedName>
        <fullName evidence="4">Large ribosomal subunit protein uL15m</fullName>
    </recommendedName>
    <alternativeName>
        <fullName evidence="5">39S ribosomal protein L15, mitochondrial</fullName>
    </alternativeName>
</protein>
<dbReference type="GO" id="GO:0003735">
    <property type="term" value="F:structural constituent of ribosome"/>
    <property type="evidence" value="ECO:0007669"/>
    <property type="project" value="InterPro"/>
</dbReference>
<dbReference type="InterPro" id="IPR021131">
    <property type="entry name" value="Ribosomal_uL15/eL18"/>
</dbReference>
<dbReference type="OrthoDB" id="361383at2759"/>
<feature type="domain" description="Large ribosomal subunit protein uL15/eL18" evidence="6">
    <location>
        <begin position="99"/>
        <end position="176"/>
    </location>
</feature>
<evidence type="ECO:0000259" key="6">
    <source>
        <dbReference type="Pfam" id="PF00828"/>
    </source>
</evidence>
<keyword evidence="8" id="KW-1185">Reference proteome</keyword>
<dbReference type="STRING" id="32264.T1K469"/>
<dbReference type="InterPro" id="IPR005749">
    <property type="entry name" value="Ribosomal_uL15_bac-type"/>
</dbReference>
<dbReference type="SUPFAM" id="SSF52080">
    <property type="entry name" value="Ribosomal proteins L15p and L18e"/>
    <property type="match status" value="1"/>
</dbReference>
<accession>T1K469</accession>
<evidence type="ECO:0000313" key="7">
    <source>
        <dbReference type="EnsemblMetazoa" id="tetur05g01530.1"/>
    </source>
</evidence>